<evidence type="ECO:0000313" key="6">
    <source>
        <dbReference type="EMBL" id="KYR00545.1"/>
    </source>
</evidence>
<comment type="function">
    <text evidence="2">Scaffold protein in the commander complex that is essential for endosomal recycling of transmembrane cargos; the commander complex is composed of the CCC subcomplex and the retriever subcomplex.</text>
</comment>
<protein>
    <recommendedName>
        <fullName evidence="1">COMM domain-containing protein 1</fullName>
    </recommendedName>
</protein>
<gene>
    <name evidence="6" type="ORF">DLAC_02558</name>
</gene>
<dbReference type="Proteomes" id="UP000076078">
    <property type="component" value="Unassembled WGS sequence"/>
</dbReference>
<dbReference type="InterPro" id="IPR037351">
    <property type="entry name" value="Murr1"/>
</dbReference>
<dbReference type="GO" id="GO:0055070">
    <property type="term" value="P:copper ion homeostasis"/>
    <property type="evidence" value="ECO:0007669"/>
    <property type="project" value="InterPro"/>
</dbReference>
<dbReference type="GO" id="GO:2000009">
    <property type="term" value="P:negative regulation of protein localization to cell surface"/>
    <property type="evidence" value="ECO:0007669"/>
    <property type="project" value="TreeGrafter"/>
</dbReference>
<feature type="domain" description="COMM" evidence="5">
    <location>
        <begin position="112"/>
        <end position="183"/>
    </location>
</feature>
<dbReference type="Pfam" id="PF07258">
    <property type="entry name" value="COMM_domain"/>
    <property type="match status" value="1"/>
</dbReference>
<organism evidence="6 7">
    <name type="scientific">Tieghemostelium lacteum</name>
    <name type="common">Slime mold</name>
    <name type="synonym">Dictyostelium lacteum</name>
    <dbReference type="NCBI Taxonomy" id="361077"/>
    <lineage>
        <taxon>Eukaryota</taxon>
        <taxon>Amoebozoa</taxon>
        <taxon>Evosea</taxon>
        <taxon>Eumycetozoa</taxon>
        <taxon>Dictyostelia</taxon>
        <taxon>Dictyosteliales</taxon>
        <taxon>Raperosteliaceae</taxon>
        <taxon>Tieghemostelium</taxon>
    </lineage>
</organism>
<dbReference type="GO" id="GO:1902306">
    <property type="term" value="P:negative regulation of sodium ion transmembrane transport"/>
    <property type="evidence" value="ECO:0007669"/>
    <property type="project" value="TreeGrafter"/>
</dbReference>
<evidence type="ECO:0000259" key="5">
    <source>
        <dbReference type="PROSITE" id="PS51269"/>
    </source>
</evidence>
<dbReference type="OrthoDB" id="10251426at2759"/>
<feature type="coiled-coil region" evidence="4">
    <location>
        <begin position="155"/>
        <end position="185"/>
    </location>
</feature>
<keyword evidence="4" id="KW-0175">Coiled coil</keyword>
<dbReference type="Pfam" id="PF17221">
    <property type="entry name" value="COMMD1_N"/>
    <property type="match status" value="1"/>
</dbReference>
<dbReference type="EMBL" id="LODT01000013">
    <property type="protein sequence ID" value="KYR00545.1"/>
    <property type="molecule type" value="Genomic_DNA"/>
</dbReference>
<dbReference type="PANTHER" id="PTHR21199:SF1">
    <property type="entry name" value="COMM DOMAIN-CONTAINING PROTEIN 1"/>
    <property type="match status" value="1"/>
</dbReference>
<dbReference type="InterPro" id="IPR017920">
    <property type="entry name" value="COMM"/>
</dbReference>
<comment type="caution">
    <text evidence="6">The sequence shown here is derived from an EMBL/GenBank/DDBJ whole genome shotgun (WGS) entry which is preliminary data.</text>
</comment>
<keyword evidence="7" id="KW-1185">Reference proteome</keyword>
<dbReference type="InterPro" id="IPR033776">
    <property type="entry name" value="COMMD1_N"/>
</dbReference>
<dbReference type="GO" id="GO:0005768">
    <property type="term" value="C:endosome"/>
    <property type="evidence" value="ECO:0007669"/>
    <property type="project" value="TreeGrafter"/>
</dbReference>
<dbReference type="GO" id="GO:0032434">
    <property type="term" value="P:regulation of proteasomal ubiquitin-dependent protein catabolic process"/>
    <property type="evidence" value="ECO:0007669"/>
    <property type="project" value="TreeGrafter"/>
</dbReference>
<dbReference type="FunCoup" id="A0A152A362">
    <property type="interactions" value="18"/>
</dbReference>
<reference evidence="6 7" key="1">
    <citation type="submission" date="2015-12" db="EMBL/GenBank/DDBJ databases">
        <title>Dictyostelia acquired genes for synthesis and detection of signals that induce cell-type specialization by lateral gene transfer from prokaryotes.</title>
        <authorList>
            <person name="Gloeckner G."/>
            <person name="Schaap P."/>
        </authorList>
    </citation>
    <scope>NUCLEOTIDE SEQUENCE [LARGE SCALE GENOMIC DNA]</scope>
    <source>
        <strain evidence="6 7">TK</strain>
    </source>
</reference>
<dbReference type="OMA" id="MPTAIVE"/>
<dbReference type="AlphaFoldDB" id="A0A152A362"/>
<evidence type="ECO:0000256" key="1">
    <source>
        <dbReference type="ARBA" id="ARBA00016551"/>
    </source>
</evidence>
<comment type="similarity">
    <text evidence="3">Belongs to the COMM domain-containing protein 1 family.</text>
</comment>
<dbReference type="PROSITE" id="PS51269">
    <property type="entry name" value="COMM"/>
    <property type="match status" value="1"/>
</dbReference>
<evidence type="ECO:0000313" key="7">
    <source>
        <dbReference type="Proteomes" id="UP000076078"/>
    </source>
</evidence>
<evidence type="ECO:0000256" key="2">
    <source>
        <dbReference type="ARBA" id="ARBA00093300"/>
    </source>
</evidence>
<sequence length="185" mass="21724">MDQPKLFSSLLGFLLKREYENDESLSSLDSLKEMIFSEVDISMESIESMYIKCLNFIKNSIASDYNLSTFESIVKENKEFTDMQQECLIKFWKLNKKKIHEIIYKKTRFNNSLSKMSWRIDLKTKTKDIEEINEAVSIVELKLSNSINSSNSNKLIRFEMDRAQLENTLQNINNIQKHLQATNTN</sequence>
<evidence type="ECO:0000256" key="4">
    <source>
        <dbReference type="SAM" id="Coils"/>
    </source>
</evidence>
<dbReference type="STRING" id="361077.A0A152A362"/>
<dbReference type="PANTHER" id="PTHR21199">
    <property type="entry name" value="COMM DOMAIN-CONTAINING PROTEIN 1"/>
    <property type="match status" value="1"/>
</dbReference>
<dbReference type="InParanoid" id="A0A152A362"/>
<accession>A0A152A362</accession>
<evidence type="ECO:0000256" key="3">
    <source>
        <dbReference type="ARBA" id="ARBA00093455"/>
    </source>
</evidence>
<proteinExistence type="inferred from homology"/>
<dbReference type="GO" id="GO:0031398">
    <property type="term" value="P:positive regulation of protein ubiquitination"/>
    <property type="evidence" value="ECO:0007669"/>
    <property type="project" value="TreeGrafter"/>
</dbReference>
<name>A0A152A362_TIELA</name>